<feature type="region of interest" description="Disordered" evidence="1">
    <location>
        <begin position="437"/>
        <end position="486"/>
    </location>
</feature>
<dbReference type="PROSITE" id="PS50994">
    <property type="entry name" value="INTEGRASE"/>
    <property type="match status" value="1"/>
</dbReference>
<feature type="compositionally biased region" description="Polar residues" evidence="1">
    <location>
        <begin position="510"/>
        <end position="532"/>
    </location>
</feature>
<dbReference type="GO" id="GO:0003676">
    <property type="term" value="F:nucleic acid binding"/>
    <property type="evidence" value="ECO:0007669"/>
    <property type="project" value="InterPro"/>
</dbReference>
<dbReference type="Gramene" id="evm.model.06.360">
    <property type="protein sequence ID" value="cds.evm.model.06.360"/>
    <property type="gene ID" value="evm.TU.06.360"/>
</dbReference>
<dbReference type="EMBL" id="UZAU01000558">
    <property type="status" value="NOT_ANNOTATED_CDS"/>
    <property type="molecule type" value="Genomic_DNA"/>
</dbReference>
<dbReference type="InterPro" id="IPR039537">
    <property type="entry name" value="Retrotran_Ty1/copia-like"/>
</dbReference>
<proteinExistence type="predicted"/>
<dbReference type="PANTHER" id="PTHR42648:SF26">
    <property type="entry name" value="INTEGRASE CATALYTIC DOMAIN-CONTAINING PROTEIN"/>
    <property type="match status" value="1"/>
</dbReference>
<evidence type="ECO:0000256" key="1">
    <source>
        <dbReference type="SAM" id="MobiDB-lite"/>
    </source>
</evidence>
<dbReference type="PANTHER" id="PTHR42648">
    <property type="entry name" value="TRANSPOSASE, PUTATIVE-RELATED"/>
    <property type="match status" value="1"/>
</dbReference>
<protein>
    <recommendedName>
        <fullName evidence="2">Integrase catalytic domain-containing protein</fullName>
    </recommendedName>
</protein>
<reference evidence="3" key="2">
    <citation type="submission" date="2021-03" db="UniProtKB">
        <authorList>
            <consortium name="EnsemblPlants"/>
        </authorList>
    </citation>
    <scope>IDENTIFICATION</scope>
</reference>
<dbReference type="InterPro" id="IPR012337">
    <property type="entry name" value="RNaseH-like_sf"/>
</dbReference>
<feature type="domain" description="Integrase catalytic" evidence="2">
    <location>
        <begin position="259"/>
        <end position="426"/>
    </location>
</feature>
<dbReference type="InterPro" id="IPR001584">
    <property type="entry name" value="Integrase_cat-core"/>
</dbReference>
<name>A0A803PY32_CANSA</name>
<dbReference type="Pfam" id="PF14223">
    <property type="entry name" value="Retrotran_gag_2"/>
    <property type="match status" value="1"/>
</dbReference>
<evidence type="ECO:0000313" key="3">
    <source>
        <dbReference type="EnsemblPlants" id="cds.evm.model.06.360"/>
    </source>
</evidence>
<evidence type="ECO:0000259" key="2">
    <source>
        <dbReference type="PROSITE" id="PS50994"/>
    </source>
</evidence>
<dbReference type="SUPFAM" id="SSF53098">
    <property type="entry name" value="Ribonuclease H-like"/>
    <property type="match status" value="1"/>
</dbReference>
<feature type="region of interest" description="Disordered" evidence="1">
    <location>
        <begin position="502"/>
        <end position="541"/>
    </location>
</feature>
<dbReference type="EnsemblPlants" id="evm.model.06.360">
    <property type="protein sequence ID" value="cds.evm.model.06.360"/>
    <property type="gene ID" value="evm.TU.06.360"/>
</dbReference>
<dbReference type="AlphaFoldDB" id="A0A803PY32"/>
<keyword evidence="4" id="KW-1185">Reference proteome</keyword>
<dbReference type="Gene3D" id="3.30.420.10">
    <property type="entry name" value="Ribonuclease H-like superfamily/Ribonuclease H"/>
    <property type="match status" value="1"/>
</dbReference>
<accession>A0A803PY32</accession>
<dbReference type="InterPro" id="IPR036397">
    <property type="entry name" value="RNaseH_sf"/>
</dbReference>
<organism evidence="3 4">
    <name type="scientific">Cannabis sativa</name>
    <name type="common">Hemp</name>
    <name type="synonym">Marijuana</name>
    <dbReference type="NCBI Taxonomy" id="3483"/>
    <lineage>
        <taxon>Eukaryota</taxon>
        <taxon>Viridiplantae</taxon>
        <taxon>Streptophyta</taxon>
        <taxon>Embryophyta</taxon>
        <taxon>Tracheophyta</taxon>
        <taxon>Spermatophyta</taxon>
        <taxon>Magnoliopsida</taxon>
        <taxon>eudicotyledons</taxon>
        <taxon>Gunneridae</taxon>
        <taxon>Pentapetalae</taxon>
        <taxon>rosids</taxon>
        <taxon>fabids</taxon>
        <taxon>Rosales</taxon>
        <taxon>Cannabaceae</taxon>
        <taxon>Cannabis</taxon>
    </lineage>
</organism>
<dbReference type="GO" id="GO:0015074">
    <property type="term" value="P:DNA integration"/>
    <property type="evidence" value="ECO:0007669"/>
    <property type="project" value="InterPro"/>
</dbReference>
<feature type="compositionally biased region" description="Pro residues" evidence="1">
    <location>
        <begin position="452"/>
        <end position="463"/>
    </location>
</feature>
<sequence length="594" mass="66481">MTEGVLGSVANFNTVYSVWRALEQRFASQSRARLLQLKGQFSHVHKGSLSILDYTDKVQSLFDAITIAGSPIDEQDVILQLLNGLGPEYDSVVSGITSRSDLLTFDEVQALLMAHESRLEHHNTVNDLIDKMQANLTFAVVCHYRFDKNWVTPKTSPNNPEAFLTEQDSRNDTQEFSPQILPDFGDDSSWFADIGATNHVTNFVDKLDSTMTYNGSETLAIGDDNNVYLEFHKHCCFVKDKDSGQGKCHTLPFPMSQSRASQPLALIHTDLWGPSHVDSKDGYKYYVHFLDDYSRYTWIFSLTLKSQALPVFIKWKSLVEKQFNLPLKAVQEDWGGKYRPFKRFLLDQGIHFQSSCPHTHEQNGRAERKQRHINEIGLTMLPTRVLDFSSPHEILFKTKPDYNIIQPFGCACFPHLRPYNRNIVFNLACYPAKTVPTPSTSNTTQVTTPIHPSSPTPPLPTTPSHPTCEPENTPPHPPGFPIILHPPSIPPSVIPHNVPETIPSLPEPVSQPNVLETSLSDASTMPPTSQGHSPPPAPNPDVFVRLHPMKTRSQTGNLKPKAYLATKHPLPEALLPSEPKSTKATLKILIGLLQ</sequence>
<feature type="compositionally biased region" description="Low complexity" evidence="1">
    <location>
        <begin position="437"/>
        <end position="451"/>
    </location>
</feature>
<dbReference type="OMA" id="CEPENTP"/>
<reference evidence="3" key="1">
    <citation type="submission" date="2018-11" db="EMBL/GenBank/DDBJ databases">
        <authorList>
            <person name="Grassa J C."/>
        </authorList>
    </citation>
    <scope>NUCLEOTIDE SEQUENCE [LARGE SCALE GENOMIC DNA]</scope>
</reference>
<evidence type="ECO:0000313" key="4">
    <source>
        <dbReference type="Proteomes" id="UP000596661"/>
    </source>
</evidence>
<dbReference type="Proteomes" id="UP000596661">
    <property type="component" value="Chromosome 6"/>
</dbReference>